<dbReference type="InterPro" id="IPR023210">
    <property type="entry name" value="NADP_OxRdtase_dom"/>
</dbReference>
<sequence length="319" mass="35191">MVKIITGLMDLMGSSVASSSAKKGSAEALQSVLDLLRAHNVTELDTARVYNSGRSEEVLGEIPDAQKNFTIATKAPGFVPGHLTYDKIMNACDASLTALKQEKIDLFYFHGPDRQTPLEESCKAMNDLRKAGKIDRFGISNFTREEVEEIHDICQTKGWILPTVYQGGYNPLSRSAEKELFPTLRRLNMAFYAYSPLAGGYFSRTASELREPPPGSRMDKIKVFKSVYINDTSLKLQEILTKACGEAGVKLKDATLRWLMHHSALSSQDAVILGASSTEQMEQNLKSCEGQPLPESVVAAFEELFVQYCKAGLTPAYCV</sequence>
<keyword evidence="1" id="KW-0560">Oxidoreductase</keyword>
<dbReference type="PANTHER" id="PTHR43364:SF4">
    <property type="entry name" value="NAD(P)-LINKED OXIDOREDUCTASE SUPERFAMILY PROTEIN"/>
    <property type="match status" value="1"/>
</dbReference>
<dbReference type="Gene3D" id="3.20.20.100">
    <property type="entry name" value="NADP-dependent oxidoreductase domain"/>
    <property type="match status" value="1"/>
</dbReference>
<dbReference type="GO" id="GO:0016491">
    <property type="term" value="F:oxidoreductase activity"/>
    <property type="evidence" value="ECO:0007669"/>
    <property type="project" value="UniProtKB-KW"/>
</dbReference>
<name>A0A0F4GVW0_9PEZI</name>
<dbReference type="PANTHER" id="PTHR43364">
    <property type="entry name" value="NADH-SPECIFIC METHYLGLYOXAL REDUCTASE-RELATED"/>
    <property type="match status" value="1"/>
</dbReference>
<dbReference type="OrthoDB" id="2310150at2759"/>
<protein>
    <submittedName>
        <fullName evidence="3">Aldo/keto reductase like protein</fullName>
    </submittedName>
</protein>
<dbReference type="EMBL" id="LAFY01000293">
    <property type="protein sequence ID" value="KJY01188.1"/>
    <property type="molecule type" value="Genomic_DNA"/>
</dbReference>
<dbReference type="Pfam" id="PF00248">
    <property type="entry name" value="Aldo_ket_red"/>
    <property type="match status" value="1"/>
</dbReference>
<evidence type="ECO:0000259" key="2">
    <source>
        <dbReference type="Pfam" id="PF00248"/>
    </source>
</evidence>
<dbReference type="STRING" id="1047168.A0A0F4GVW0"/>
<organism evidence="3 4">
    <name type="scientific">Zymoseptoria brevis</name>
    <dbReference type="NCBI Taxonomy" id="1047168"/>
    <lineage>
        <taxon>Eukaryota</taxon>
        <taxon>Fungi</taxon>
        <taxon>Dikarya</taxon>
        <taxon>Ascomycota</taxon>
        <taxon>Pezizomycotina</taxon>
        <taxon>Dothideomycetes</taxon>
        <taxon>Dothideomycetidae</taxon>
        <taxon>Mycosphaerellales</taxon>
        <taxon>Mycosphaerellaceae</taxon>
        <taxon>Zymoseptoria</taxon>
    </lineage>
</organism>
<evidence type="ECO:0000313" key="3">
    <source>
        <dbReference type="EMBL" id="KJY01188.1"/>
    </source>
</evidence>
<dbReference type="AlphaFoldDB" id="A0A0F4GVW0"/>
<comment type="caution">
    <text evidence="3">The sequence shown here is derived from an EMBL/GenBank/DDBJ whole genome shotgun (WGS) entry which is preliminary data.</text>
</comment>
<dbReference type="Proteomes" id="UP000033647">
    <property type="component" value="Unassembled WGS sequence"/>
</dbReference>
<dbReference type="CDD" id="cd19075">
    <property type="entry name" value="AKR_AKR7A1-5"/>
    <property type="match status" value="1"/>
</dbReference>
<proteinExistence type="predicted"/>
<keyword evidence="4" id="KW-1185">Reference proteome</keyword>
<dbReference type="SUPFAM" id="SSF51430">
    <property type="entry name" value="NAD(P)-linked oxidoreductase"/>
    <property type="match status" value="1"/>
</dbReference>
<evidence type="ECO:0000256" key="1">
    <source>
        <dbReference type="ARBA" id="ARBA00023002"/>
    </source>
</evidence>
<accession>A0A0F4GVW0</accession>
<dbReference type="InterPro" id="IPR050523">
    <property type="entry name" value="AKR_Detox_Biosynth"/>
</dbReference>
<feature type="domain" description="NADP-dependent oxidoreductase" evidence="2">
    <location>
        <begin position="4"/>
        <end position="304"/>
    </location>
</feature>
<evidence type="ECO:0000313" key="4">
    <source>
        <dbReference type="Proteomes" id="UP000033647"/>
    </source>
</evidence>
<gene>
    <name evidence="3" type="ORF">TI39_contig301g00031</name>
</gene>
<reference evidence="3 4" key="1">
    <citation type="submission" date="2015-03" db="EMBL/GenBank/DDBJ databases">
        <title>RNA-seq based gene annotation and comparative genomics of four Zymoseptoria species reveal species-specific pathogenicity related genes and transposable element activity.</title>
        <authorList>
            <person name="Grandaubert J."/>
            <person name="Bhattacharyya A."/>
            <person name="Stukenbrock E.H."/>
        </authorList>
    </citation>
    <scope>NUCLEOTIDE SEQUENCE [LARGE SCALE GENOMIC DNA]</scope>
    <source>
        <strain evidence="3 4">Zb18110</strain>
    </source>
</reference>
<dbReference type="InterPro" id="IPR036812">
    <property type="entry name" value="NAD(P)_OxRdtase_dom_sf"/>
</dbReference>